<dbReference type="InterPro" id="IPR007331">
    <property type="entry name" value="Htaa"/>
</dbReference>
<feature type="domain" description="Htaa" evidence="4">
    <location>
        <begin position="46"/>
        <end position="209"/>
    </location>
</feature>
<dbReference type="RefSeq" id="WP_128387314.1">
    <property type="nucleotide sequence ID" value="NZ_CP035037.1"/>
</dbReference>
<evidence type="ECO:0000256" key="1">
    <source>
        <dbReference type="SAM" id="MobiDB-lite"/>
    </source>
</evidence>
<dbReference type="EMBL" id="CP035037">
    <property type="protein sequence ID" value="QAB18455.1"/>
    <property type="molecule type" value="Genomic_DNA"/>
</dbReference>
<proteinExistence type="predicted"/>
<evidence type="ECO:0000256" key="2">
    <source>
        <dbReference type="SAM" id="Phobius"/>
    </source>
</evidence>
<evidence type="ECO:0000313" key="5">
    <source>
        <dbReference type="EMBL" id="QAB18455.1"/>
    </source>
</evidence>
<name>A0ABX5QHF3_9MICO</name>
<keyword evidence="3" id="KW-0732">Signal</keyword>
<dbReference type="Proteomes" id="UP000285768">
    <property type="component" value="Chromosome"/>
</dbReference>
<feature type="transmembrane region" description="Helical" evidence="2">
    <location>
        <begin position="246"/>
        <end position="269"/>
    </location>
</feature>
<evidence type="ECO:0000259" key="4">
    <source>
        <dbReference type="Pfam" id="PF04213"/>
    </source>
</evidence>
<keyword evidence="6" id="KW-1185">Reference proteome</keyword>
<feature type="chain" id="PRO_5046797741" description="Htaa domain-containing protein" evidence="3">
    <location>
        <begin position="31"/>
        <end position="289"/>
    </location>
</feature>
<keyword evidence="2" id="KW-1133">Transmembrane helix</keyword>
<feature type="signal peptide" evidence="3">
    <location>
        <begin position="1"/>
        <end position="30"/>
    </location>
</feature>
<sequence>MSKKTAALRGLVTSALIGAAVTAAPVAATAAPATAEANGSCTVQSAEMTWGVKESFRSYISGSIANGEWTVSDDMRYETPDFIWNQVEGAFSETLEEGRIAFTGAVHFTGHGGAMELDLADPVIEFAGDDTAYLLLSMGATDTANAGSEAATSEVRAAKIDITGVVAAQGGDLEIVSAPTRLTAEGADAFNGEYGSYVSGEELDPVSLTAAADCVLAESTAEEPTTPAEPAETAEPEQAAEQGVPWLPIIIGGVAILVIGVTGGMLIAGRGKKQPAAERETDGSSSPEA</sequence>
<keyword evidence="2" id="KW-0812">Transmembrane</keyword>
<accession>A0ABX5QHF3</accession>
<organism evidence="5 6">
    <name type="scientific">Leucobacter muris</name>
    <dbReference type="NCBI Taxonomy" id="1935379"/>
    <lineage>
        <taxon>Bacteria</taxon>
        <taxon>Bacillati</taxon>
        <taxon>Actinomycetota</taxon>
        <taxon>Actinomycetes</taxon>
        <taxon>Micrococcales</taxon>
        <taxon>Microbacteriaceae</taxon>
        <taxon>Leucobacter</taxon>
    </lineage>
</organism>
<reference evidence="5 6" key="1">
    <citation type="submission" date="2019-01" db="EMBL/GenBank/DDBJ databases">
        <title>Leucobacter muris sp. nov. isolated from the nose of a laboratory mouse.</title>
        <authorList>
            <person name="Benga L."/>
            <person name="Sproeer C."/>
            <person name="Schumann P."/>
            <person name="Verbarg S."/>
            <person name="Bunk B."/>
            <person name="Engelhardt E."/>
            <person name="Benten P.M."/>
            <person name="Sager M."/>
        </authorList>
    </citation>
    <scope>NUCLEOTIDE SEQUENCE [LARGE SCALE GENOMIC DNA]</scope>
    <source>
        <strain evidence="5 6">DSM 101948</strain>
    </source>
</reference>
<keyword evidence="2" id="KW-0472">Membrane</keyword>
<dbReference type="Pfam" id="PF04213">
    <property type="entry name" value="HtaA"/>
    <property type="match status" value="1"/>
</dbReference>
<evidence type="ECO:0000256" key="3">
    <source>
        <dbReference type="SAM" id="SignalP"/>
    </source>
</evidence>
<feature type="region of interest" description="Disordered" evidence="1">
    <location>
        <begin position="269"/>
        <end position="289"/>
    </location>
</feature>
<feature type="region of interest" description="Disordered" evidence="1">
    <location>
        <begin position="219"/>
        <end position="240"/>
    </location>
</feature>
<protein>
    <recommendedName>
        <fullName evidence="4">Htaa domain-containing protein</fullName>
    </recommendedName>
</protein>
<gene>
    <name evidence="5" type="ORF">Leucomu_11475</name>
</gene>
<evidence type="ECO:0000313" key="6">
    <source>
        <dbReference type="Proteomes" id="UP000285768"/>
    </source>
</evidence>